<name>A0AAV3ZND2_9GAST</name>
<organism evidence="2 3">
    <name type="scientific">Plakobranchus ocellatus</name>
    <dbReference type="NCBI Taxonomy" id="259542"/>
    <lineage>
        <taxon>Eukaryota</taxon>
        <taxon>Metazoa</taxon>
        <taxon>Spiralia</taxon>
        <taxon>Lophotrochozoa</taxon>
        <taxon>Mollusca</taxon>
        <taxon>Gastropoda</taxon>
        <taxon>Heterobranchia</taxon>
        <taxon>Euthyneura</taxon>
        <taxon>Panpulmonata</taxon>
        <taxon>Sacoglossa</taxon>
        <taxon>Placobranchoidea</taxon>
        <taxon>Plakobranchidae</taxon>
        <taxon>Plakobranchus</taxon>
    </lineage>
</organism>
<evidence type="ECO:0000256" key="1">
    <source>
        <dbReference type="SAM" id="MobiDB-lite"/>
    </source>
</evidence>
<dbReference type="AlphaFoldDB" id="A0AAV3ZND2"/>
<keyword evidence="3" id="KW-1185">Reference proteome</keyword>
<dbReference type="EMBL" id="BLXT01002645">
    <property type="protein sequence ID" value="GFN96102.1"/>
    <property type="molecule type" value="Genomic_DNA"/>
</dbReference>
<comment type="caution">
    <text evidence="2">The sequence shown here is derived from an EMBL/GenBank/DDBJ whole genome shotgun (WGS) entry which is preliminary data.</text>
</comment>
<gene>
    <name evidence="2" type="ORF">PoB_002260800</name>
</gene>
<reference evidence="2 3" key="1">
    <citation type="journal article" date="2021" name="Elife">
        <title>Chloroplast acquisition without the gene transfer in kleptoplastic sea slugs, Plakobranchus ocellatus.</title>
        <authorList>
            <person name="Maeda T."/>
            <person name="Takahashi S."/>
            <person name="Yoshida T."/>
            <person name="Shimamura S."/>
            <person name="Takaki Y."/>
            <person name="Nagai Y."/>
            <person name="Toyoda A."/>
            <person name="Suzuki Y."/>
            <person name="Arimoto A."/>
            <person name="Ishii H."/>
            <person name="Satoh N."/>
            <person name="Nishiyama T."/>
            <person name="Hasebe M."/>
            <person name="Maruyama T."/>
            <person name="Minagawa J."/>
            <person name="Obokata J."/>
            <person name="Shigenobu S."/>
        </authorList>
    </citation>
    <scope>NUCLEOTIDE SEQUENCE [LARGE SCALE GENOMIC DNA]</scope>
</reference>
<evidence type="ECO:0000313" key="3">
    <source>
        <dbReference type="Proteomes" id="UP000735302"/>
    </source>
</evidence>
<protein>
    <submittedName>
        <fullName evidence="2">Uncharacterized protein</fullName>
    </submittedName>
</protein>
<sequence>MALLATTRRLALQLTLKGKKREIPNGFIDLLDGGNEGHGGVDDDHQIHINTNDGDDGLLDDPHTNSDTNDEGVRVGCNVANGLLNNDFYES</sequence>
<accession>A0AAV3ZND2</accession>
<dbReference type="Proteomes" id="UP000735302">
    <property type="component" value="Unassembled WGS sequence"/>
</dbReference>
<feature type="region of interest" description="Disordered" evidence="1">
    <location>
        <begin position="51"/>
        <end position="73"/>
    </location>
</feature>
<evidence type="ECO:0000313" key="2">
    <source>
        <dbReference type="EMBL" id="GFN96102.1"/>
    </source>
</evidence>
<proteinExistence type="predicted"/>